<dbReference type="Proteomes" id="UP000518266">
    <property type="component" value="Unassembled WGS sequence"/>
</dbReference>
<comment type="caution">
    <text evidence="2">The sequence shown here is derived from an EMBL/GenBank/DDBJ whole genome shotgun (WGS) entry which is preliminary data.</text>
</comment>
<gene>
    <name evidence="2" type="ORF">F7725_014964</name>
</gene>
<keyword evidence="3" id="KW-1185">Reference proteome</keyword>
<feature type="region of interest" description="Disordered" evidence="1">
    <location>
        <begin position="86"/>
        <end position="121"/>
    </location>
</feature>
<evidence type="ECO:0000313" key="2">
    <source>
        <dbReference type="EMBL" id="KAF3848467.1"/>
    </source>
</evidence>
<feature type="compositionally biased region" description="Basic and acidic residues" evidence="1">
    <location>
        <begin position="13"/>
        <end position="23"/>
    </location>
</feature>
<proteinExistence type="predicted"/>
<sequence length="121" mass="13499">MRTSRRASGVEHMSLEEEERKRKDVLDLSLPATEQLKDQYSQRPAVCRAVVALIQDDLRGHLGVSPLVQDDVLRLQVSVDDSSAVQEGQSLDHAASVEPSHAVIKRSSETHSELTLRKSWT</sequence>
<feature type="region of interest" description="Disordered" evidence="1">
    <location>
        <begin position="1"/>
        <end position="23"/>
    </location>
</feature>
<evidence type="ECO:0000313" key="3">
    <source>
        <dbReference type="Proteomes" id="UP000518266"/>
    </source>
</evidence>
<reference evidence="2 3" key="1">
    <citation type="submission" date="2020-03" db="EMBL/GenBank/DDBJ databases">
        <title>Dissostichus mawsoni Genome sequencing and assembly.</title>
        <authorList>
            <person name="Park H."/>
        </authorList>
    </citation>
    <scope>NUCLEOTIDE SEQUENCE [LARGE SCALE GENOMIC DNA]</scope>
    <source>
        <strain evidence="2">DM0001</strain>
        <tissue evidence="2">Muscle</tissue>
    </source>
</reference>
<dbReference type="AlphaFoldDB" id="A0A7J5YJ17"/>
<dbReference type="EMBL" id="JAAKFY010000012">
    <property type="protein sequence ID" value="KAF3848467.1"/>
    <property type="molecule type" value="Genomic_DNA"/>
</dbReference>
<accession>A0A7J5YJ17</accession>
<feature type="compositionally biased region" description="Basic and acidic residues" evidence="1">
    <location>
        <begin position="106"/>
        <end position="121"/>
    </location>
</feature>
<protein>
    <submittedName>
        <fullName evidence="2">Uncharacterized protein</fullName>
    </submittedName>
</protein>
<name>A0A7J5YJ17_DISMA</name>
<evidence type="ECO:0000256" key="1">
    <source>
        <dbReference type="SAM" id="MobiDB-lite"/>
    </source>
</evidence>
<organism evidence="2 3">
    <name type="scientific">Dissostichus mawsoni</name>
    <name type="common">Antarctic cod</name>
    <dbReference type="NCBI Taxonomy" id="36200"/>
    <lineage>
        <taxon>Eukaryota</taxon>
        <taxon>Metazoa</taxon>
        <taxon>Chordata</taxon>
        <taxon>Craniata</taxon>
        <taxon>Vertebrata</taxon>
        <taxon>Euteleostomi</taxon>
        <taxon>Actinopterygii</taxon>
        <taxon>Neopterygii</taxon>
        <taxon>Teleostei</taxon>
        <taxon>Neoteleostei</taxon>
        <taxon>Acanthomorphata</taxon>
        <taxon>Eupercaria</taxon>
        <taxon>Perciformes</taxon>
        <taxon>Notothenioidei</taxon>
        <taxon>Nototheniidae</taxon>
        <taxon>Dissostichus</taxon>
    </lineage>
</organism>